<feature type="chain" id="PRO_5020800355" evidence="1">
    <location>
        <begin position="22"/>
        <end position="130"/>
    </location>
</feature>
<dbReference type="Proteomes" id="UP000295701">
    <property type="component" value="Unassembled WGS sequence"/>
</dbReference>
<keyword evidence="3" id="KW-1185">Reference proteome</keyword>
<dbReference type="AlphaFoldDB" id="A0A4R6AQ49"/>
<proteinExistence type="predicted"/>
<evidence type="ECO:0000313" key="3">
    <source>
        <dbReference type="Proteomes" id="UP000295701"/>
    </source>
</evidence>
<dbReference type="EMBL" id="SNAA01000001">
    <property type="protein sequence ID" value="TDL84156.1"/>
    <property type="molecule type" value="Genomic_DNA"/>
</dbReference>
<reference evidence="2 3" key="1">
    <citation type="submission" date="2019-03" db="EMBL/GenBank/DDBJ databases">
        <title>Primorskyibacter sp. SS33 isolated from sediments.</title>
        <authorList>
            <person name="Xunke S."/>
        </authorList>
    </citation>
    <scope>NUCLEOTIDE SEQUENCE [LARGE SCALE GENOMIC DNA]</scope>
    <source>
        <strain evidence="2 3">SS33</strain>
    </source>
</reference>
<evidence type="ECO:0000256" key="1">
    <source>
        <dbReference type="SAM" id="SignalP"/>
    </source>
</evidence>
<protein>
    <submittedName>
        <fullName evidence="2">Uncharacterized protein</fullName>
    </submittedName>
</protein>
<name>A0A4R6AQ49_9RHOB</name>
<feature type="signal peptide" evidence="1">
    <location>
        <begin position="1"/>
        <end position="21"/>
    </location>
</feature>
<comment type="caution">
    <text evidence="2">The sequence shown here is derived from an EMBL/GenBank/DDBJ whole genome shotgun (WGS) entry which is preliminary data.</text>
</comment>
<dbReference type="RefSeq" id="WP_168771015.1">
    <property type="nucleotide sequence ID" value="NZ_SNAA01000001.1"/>
</dbReference>
<organism evidence="2 3">
    <name type="scientific">Palleronia sediminis</name>
    <dbReference type="NCBI Taxonomy" id="2547833"/>
    <lineage>
        <taxon>Bacteria</taxon>
        <taxon>Pseudomonadati</taxon>
        <taxon>Pseudomonadota</taxon>
        <taxon>Alphaproteobacteria</taxon>
        <taxon>Rhodobacterales</taxon>
        <taxon>Roseobacteraceae</taxon>
        <taxon>Palleronia</taxon>
    </lineage>
</organism>
<gene>
    <name evidence="2" type="ORF">E2L08_01415</name>
</gene>
<accession>A0A4R6AQ49</accession>
<sequence length="130" mass="12955">MPRCPAPICLALALCAAPAAASVPAGLLAGPAAADSAPAARMTEARPAPCPLGQVRLAAACGPPPQPAPAFDPGDALPALHGDAVSLAGTDLPDAPAGEGYVQVGPYFFRIDLETRTVLDIVALVDVILR</sequence>
<evidence type="ECO:0000313" key="2">
    <source>
        <dbReference type="EMBL" id="TDL84156.1"/>
    </source>
</evidence>
<keyword evidence="1" id="KW-0732">Signal</keyword>